<keyword evidence="2" id="KW-1185">Reference proteome</keyword>
<accession>A0A7W6IDS9</accession>
<name>A0A7W6IDS9_9HYPH</name>
<evidence type="ECO:0000313" key="1">
    <source>
        <dbReference type="EMBL" id="MBB4039574.1"/>
    </source>
</evidence>
<organism evidence="1 2">
    <name type="scientific">Microvirga flocculans</name>
    <dbReference type="NCBI Taxonomy" id="217168"/>
    <lineage>
        <taxon>Bacteria</taxon>
        <taxon>Pseudomonadati</taxon>
        <taxon>Pseudomonadota</taxon>
        <taxon>Alphaproteobacteria</taxon>
        <taxon>Hyphomicrobiales</taxon>
        <taxon>Methylobacteriaceae</taxon>
        <taxon>Microvirga</taxon>
    </lineage>
</organism>
<protein>
    <submittedName>
        <fullName evidence="1">Uncharacterized protein</fullName>
    </submittedName>
</protein>
<sequence>MIKRTFNRTAFPVDLIDRGLAAIALTAALTAFFLCSQLP</sequence>
<dbReference type="Proteomes" id="UP000519439">
    <property type="component" value="Unassembled WGS sequence"/>
</dbReference>
<dbReference type="EMBL" id="JACIDC010000003">
    <property type="protein sequence ID" value="MBB4039574.1"/>
    <property type="molecule type" value="Genomic_DNA"/>
</dbReference>
<proteinExistence type="predicted"/>
<evidence type="ECO:0000313" key="2">
    <source>
        <dbReference type="Proteomes" id="UP000519439"/>
    </source>
</evidence>
<reference evidence="1 2" key="1">
    <citation type="submission" date="2020-08" db="EMBL/GenBank/DDBJ databases">
        <title>Genomic Encyclopedia of Type Strains, Phase IV (KMG-IV): sequencing the most valuable type-strain genomes for metagenomic binning, comparative biology and taxonomic classification.</title>
        <authorList>
            <person name="Goeker M."/>
        </authorList>
    </citation>
    <scope>NUCLEOTIDE SEQUENCE [LARGE SCALE GENOMIC DNA]</scope>
    <source>
        <strain evidence="1 2">DSM 15743</strain>
    </source>
</reference>
<comment type="caution">
    <text evidence="1">The sequence shown here is derived from an EMBL/GenBank/DDBJ whole genome shotgun (WGS) entry which is preliminary data.</text>
</comment>
<gene>
    <name evidence="1" type="ORF">GGR34_001216</name>
</gene>
<dbReference type="AlphaFoldDB" id="A0A7W6IDS9"/>